<reference evidence="2 3" key="1">
    <citation type="submission" date="2020-04" db="EMBL/GenBank/DDBJ databases">
        <authorList>
            <person name="De Canck E."/>
        </authorList>
    </citation>
    <scope>NUCLEOTIDE SEQUENCE [LARGE SCALE GENOMIC DNA]</scope>
    <source>
        <strain evidence="2 3">LMG 29739</strain>
    </source>
</reference>
<dbReference type="Proteomes" id="UP000494329">
    <property type="component" value="Unassembled WGS sequence"/>
</dbReference>
<dbReference type="EC" id="1.7.-.-" evidence="2"/>
<gene>
    <name evidence="2" type="primary">azoB_1</name>
    <name evidence="2" type="ORF">LMG29739_01347</name>
</gene>
<dbReference type="PANTHER" id="PTHR43162:SF1">
    <property type="entry name" value="PRESTALK A DIFFERENTIATION PROTEIN A"/>
    <property type="match status" value="1"/>
</dbReference>
<dbReference type="SUPFAM" id="SSF51735">
    <property type="entry name" value="NAD(P)-binding Rossmann-fold domains"/>
    <property type="match status" value="1"/>
</dbReference>
<dbReference type="GO" id="GO:0016491">
    <property type="term" value="F:oxidoreductase activity"/>
    <property type="evidence" value="ECO:0007669"/>
    <property type="project" value="UniProtKB-KW"/>
</dbReference>
<name>A0A6J5DEG4_9BURK</name>
<sequence>MTYVIHGATGAQGRPVLTALNSDGKPVVALDRNSGNDAAATRVIAADYSSAEQLANAYRGAAGVFIHLPLGSEEVRLRYAHNMVAALADARPDRVVISTSGQIIDSPDSPLMQAAGTALPTLLRGVAELGLSHAIVAPRIYLENLLLPPVIDGIRSRGVLRYPLRADLPVSWASHLDVADVAVKLFERVDFNGVVAVGQYPPVTGDGLARAFSEGLGTNVEYEAITPEEFGSSMIPLVGADTAARIVALYTAIASLSTFSLAPEYSVQHLLEMTPRSTQQWLSDLGI</sequence>
<dbReference type="InterPro" id="IPR051604">
    <property type="entry name" value="Ergot_Alk_Oxidoreductase"/>
</dbReference>
<dbReference type="InterPro" id="IPR036291">
    <property type="entry name" value="NAD(P)-bd_dom_sf"/>
</dbReference>
<evidence type="ECO:0000313" key="2">
    <source>
        <dbReference type="EMBL" id="CAB3751651.1"/>
    </source>
</evidence>
<keyword evidence="3" id="KW-1185">Reference proteome</keyword>
<dbReference type="RefSeq" id="WP_175110091.1">
    <property type="nucleotide sequence ID" value="NZ_CADIKF010000007.1"/>
</dbReference>
<organism evidence="2 3">
    <name type="scientific">Paraburkholderia solisilvae</name>
    <dbReference type="NCBI Taxonomy" id="624376"/>
    <lineage>
        <taxon>Bacteria</taxon>
        <taxon>Pseudomonadati</taxon>
        <taxon>Pseudomonadota</taxon>
        <taxon>Betaproteobacteria</taxon>
        <taxon>Burkholderiales</taxon>
        <taxon>Burkholderiaceae</taxon>
        <taxon>Paraburkholderia</taxon>
    </lineage>
</organism>
<accession>A0A6J5DEG4</accession>
<keyword evidence="2" id="KW-0560">Oxidoreductase</keyword>
<evidence type="ECO:0000313" key="3">
    <source>
        <dbReference type="Proteomes" id="UP000494329"/>
    </source>
</evidence>
<dbReference type="EMBL" id="CADIKF010000007">
    <property type="protein sequence ID" value="CAB3751651.1"/>
    <property type="molecule type" value="Genomic_DNA"/>
</dbReference>
<dbReference type="Gene3D" id="3.40.50.720">
    <property type="entry name" value="NAD(P)-binding Rossmann-like Domain"/>
    <property type="match status" value="1"/>
</dbReference>
<dbReference type="AlphaFoldDB" id="A0A6J5DEG4"/>
<dbReference type="PANTHER" id="PTHR43162">
    <property type="match status" value="1"/>
</dbReference>
<feature type="domain" description="NmrA-like" evidence="1">
    <location>
        <begin position="4"/>
        <end position="238"/>
    </location>
</feature>
<proteinExistence type="predicted"/>
<dbReference type="Pfam" id="PF05368">
    <property type="entry name" value="NmrA"/>
    <property type="match status" value="1"/>
</dbReference>
<dbReference type="InterPro" id="IPR008030">
    <property type="entry name" value="NmrA-like"/>
</dbReference>
<evidence type="ECO:0000259" key="1">
    <source>
        <dbReference type="Pfam" id="PF05368"/>
    </source>
</evidence>
<protein>
    <submittedName>
        <fullName evidence="2">NAD(P)H azoreductase</fullName>
        <ecNumber evidence="2">1.7.-.-</ecNumber>
    </submittedName>
</protein>